<proteinExistence type="predicted"/>
<dbReference type="GO" id="GO:0000215">
    <property type="term" value="F:tRNA 2'-phosphotransferase activity"/>
    <property type="evidence" value="ECO:0007669"/>
    <property type="project" value="TreeGrafter"/>
</dbReference>
<sequence>MGVRCNKDVSLSKSLSWLLRHGAVKEGLRISPEGYIEVNQILQHKNFRGKYNQLDIERVVASNDKQRFKLRVNSNTHALEIKANQGHTLTVSDAELIPILQPIYSTVIHGTYLKCWPTIKVSGLHRMRRQHIHLAKGTIGDSAVISGLRESAQVYIYIDLPKALADGLKFYESENGVILTAGDLKGYLTPKYFLKAVKVSTVTCLKINLC</sequence>
<keyword evidence="2" id="KW-1185">Reference proteome</keyword>
<reference evidence="1" key="2">
    <citation type="submission" date="2020-12" db="EMBL/GenBank/DDBJ databases">
        <authorList>
            <person name="Kanost M."/>
        </authorList>
    </citation>
    <scope>NUCLEOTIDE SEQUENCE</scope>
</reference>
<name>A0A922CQM1_MANSE</name>
<dbReference type="Pfam" id="PF01885">
    <property type="entry name" value="PTS_2-RNA"/>
    <property type="match status" value="1"/>
</dbReference>
<accession>A0A922CQM1</accession>
<gene>
    <name evidence="1" type="ORF">O3G_MSEX008612</name>
</gene>
<organism evidence="1 2">
    <name type="scientific">Manduca sexta</name>
    <name type="common">Tobacco hawkmoth</name>
    <name type="synonym">Tobacco hornworm</name>
    <dbReference type="NCBI Taxonomy" id="7130"/>
    <lineage>
        <taxon>Eukaryota</taxon>
        <taxon>Metazoa</taxon>
        <taxon>Ecdysozoa</taxon>
        <taxon>Arthropoda</taxon>
        <taxon>Hexapoda</taxon>
        <taxon>Insecta</taxon>
        <taxon>Pterygota</taxon>
        <taxon>Neoptera</taxon>
        <taxon>Endopterygota</taxon>
        <taxon>Lepidoptera</taxon>
        <taxon>Glossata</taxon>
        <taxon>Ditrysia</taxon>
        <taxon>Bombycoidea</taxon>
        <taxon>Sphingidae</taxon>
        <taxon>Sphinginae</taxon>
        <taxon>Sphingini</taxon>
        <taxon>Manduca</taxon>
    </lineage>
</organism>
<dbReference type="PANTHER" id="PTHR12684">
    <property type="entry name" value="PUTATIVE PHOSPHOTRANSFERASE"/>
    <property type="match status" value="1"/>
</dbReference>
<evidence type="ECO:0000313" key="1">
    <source>
        <dbReference type="EMBL" id="KAG6454248.1"/>
    </source>
</evidence>
<dbReference type="GO" id="GO:0006388">
    <property type="term" value="P:tRNA splicing, via endonucleolytic cleavage and ligation"/>
    <property type="evidence" value="ECO:0007669"/>
    <property type="project" value="TreeGrafter"/>
</dbReference>
<dbReference type="PANTHER" id="PTHR12684:SF2">
    <property type="entry name" value="TRNA 2'-PHOSPHOTRANSFERASE 1"/>
    <property type="match status" value="1"/>
</dbReference>
<evidence type="ECO:0008006" key="3">
    <source>
        <dbReference type="Google" id="ProtNLM"/>
    </source>
</evidence>
<comment type="caution">
    <text evidence="1">The sequence shown here is derived from an EMBL/GenBank/DDBJ whole genome shotgun (WGS) entry which is preliminary data.</text>
</comment>
<evidence type="ECO:0000313" key="2">
    <source>
        <dbReference type="Proteomes" id="UP000791440"/>
    </source>
</evidence>
<reference evidence="1" key="1">
    <citation type="journal article" date="2016" name="Insect Biochem. Mol. Biol.">
        <title>Multifaceted biological insights from a draft genome sequence of the tobacco hornworm moth, Manduca sexta.</title>
        <authorList>
            <person name="Kanost M.R."/>
            <person name="Arrese E.L."/>
            <person name="Cao X."/>
            <person name="Chen Y.R."/>
            <person name="Chellapilla S."/>
            <person name="Goldsmith M.R."/>
            <person name="Grosse-Wilde E."/>
            <person name="Heckel D.G."/>
            <person name="Herndon N."/>
            <person name="Jiang H."/>
            <person name="Papanicolaou A."/>
            <person name="Qu J."/>
            <person name="Soulages J.L."/>
            <person name="Vogel H."/>
            <person name="Walters J."/>
            <person name="Waterhouse R.M."/>
            <person name="Ahn S.J."/>
            <person name="Almeida F.C."/>
            <person name="An C."/>
            <person name="Aqrawi P."/>
            <person name="Bretschneider A."/>
            <person name="Bryant W.B."/>
            <person name="Bucks S."/>
            <person name="Chao H."/>
            <person name="Chevignon G."/>
            <person name="Christen J.M."/>
            <person name="Clarke D.F."/>
            <person name="Dittmer N.T."/>
            <person name="Ferguson L.C.F."/>
            <person name="Garavelou S."/>
            <person name="Gordon K.H.J."/>
            <person name="Gunaratna R.T."/>
            <person name="Han Y."/>
            <person name="Hauser F."/>
            <person name="He Y."/>
            <person name="Heidel-Fischer H."/>
            <person name="Hirsh A."/>
            <person name="Hu Y."/>
            <person name="Jiang H."/>
            <person name="Kalra D."/>
            <person name="Klinner C."/>
            <person name="Konig C."/>
            <person name="Kovar C."/>
            <person name="Kroll A.R."/>
            <person name="Kuwar S.S."/>
            <person name="Lee S.L."/>
            <person name="Lehman R."/>
            <person name="Li K."/>
            <person name="Li Z."/>
            <person name="Liang H."/>
            <person name="Lovelace S."/>
            <person name="Lu Z."/>
            <person name="Mansfield J.H."/>
            <person name="McCulloch K.J."/>
            <person name="Mathew T."/>
            <person name="Morton B."/>
            <person name="Muzny D.M."/>
            <person name="Neunemann D."/>
            <person name="Ongeri F."/>
            <person name="Pauchet Y."/>
            <person name="Pu L.L."/>
            <person name="Pyrousis I."/>
            <person name="Rao X.J."/>
            <person name="Redding A."/>
            <person name="Roesel C."/>
            <person name="Sanchez-Gracia A."/>
            <person name="Schaack S."/>
            <person name="Shukla A."/>
            <person name="Tetreau G."/>
            <person name="Wang Y."/>
            <person name="Xiong G.H."/>
            <person name="Traut W."/>
            <person name="Walsh T.K."/>
            <person name="Worley K.C."/>
            <person name="Wu D."/>
            <person name="Wu W."/>
            <person name="Wu Y.Q."/>
            <person name="Zhang X."/>
            <person name="Zou Z."/>
            <person name="Zucker H."/>
            <person name="Briscoe A.D."/>
            <person name="Burmester T."/>
            <person name="Clem R.J."/>
            <person name="Feyereisen R."/>
            <person name="Grimmelikhuijzen C.J.P."/>
            <person name="Hamodrakas S.J."/>
            <person name="Hansson B.S."/>
            <person name="Huguet E."/>
            <person name="Jermiin L.S."/>
            <person name="Lan Q."/>
            <person name="Lehman H.K."/>
            <person name="Lorenzen M."/>
            <person name="Merzendorfer H."/>
            <person name="Michalopoulos I."/>
            <person name="Morton D.B."/>
            <person name="Muthukrishnan S."/>
            <person name="Oakeshott J.G."/>
            <person name="Palmer W."/>
            <person name="Park Y."/>
            <person name="Passarelli A.L."/>
            <person name="Rozas J."/>
            <person name="Schwartz L.M."/>
            <person name="Smith W."/>
            <person name="Southgate A."/>
            <person name="Vilcinskas A."/>
            <person name="Vogt R."/>
            <person name="Wang P."/>
            <person name="Werren J."/>
            <person name="Yu X.Q."/>
            <person name="Zhou J.J."/>
            <person name="Brown S.J."/>
            <person name="Scherer S.E."/>
            <person name="Richards S."/>
            <person name="Blissard G.W."/>
        </authorList>
    </citation>
    <scope>NUCLEOTIDE SEQUENCE</scope>
</reference>
<dbReference type="InterPro" id="IPR002745">
    <property type="entry name" value="Ptrans_KptA/Tpt1"/>
</dbReference>
<protein>
    <recommendedName>
        <fullName evidence="3">2'-phosphotransferase</fullName>
    </recommendedName>
</protein>
<dbReference type="EMBL" id="JH668462">
    <property type="protein sequence ID" value="KAG6454248.1"/>
    <property type="molecule type" value="Genomic_DNA"/>
</dbReference>
<dbReference type="AlphaFoldDB" id="A0A922CQM1"/>
<dbReference type="Proteomes" id="UP000791440">
    <property type="component" value="Unassembled WGS sequence"/>
</dbReference>